<organism evidence="2 3">
    <name type="scientific">Ignelater luminosus</name>
    <name type="common">Cucubano</name>
    <name type="synonym">Pyrophorus luminosus</name>
    <dbReference type="NCBI Taxonomy" id="2038154"/>
    <lineage>
        <taxon>Eukaryota</taxon>
        <taxon>Metazoa</taxon>
        <taxon>Ecdysozoa</taxon>
        <taxon>Arthropoda</taxon>
        <taxon>Hexapoda</taxon>
        <taxon>Insecta</taxon>
        <taxon>Pterygota</taxon>
        <taxon>Neoptera</taxon>
        <taxon>Endopterygota</taxon>
        <taxon>Coleoptera</taxon>
        <taxon>Polyphaga</taxon>
        <taxon>Elateriformia</taxon>
        <taxon>Elateroidea</taxon>
        <taxon>Elateridae</taxon>
        <taxon>Agrypninae</taxon>
        <taxon>Pyrophorini</taxon>
        <taxon>Ignelater</taxon>
    </lineage>
</organism>
<keyword evidence="3" id="KW-1185">Reference proteome</keyword>
<proteinExistence type="predicted"/>
<accession>A0A8K0GAZ7</accession>
<feature type="region of interest" description="Disordered" evidence="1">
    <location>
        <begin position="75"/>
        <end position="109"/>
    </location>
</feature>
<dbReference type="Proteomes" id="UP000801492">
    <property type="component" value="Unassembled WGS sequence"/>
</dbReference>
<dbReference type="EMBL" id="VTPC01008828">
    <property type="protein sequence ID" value="KAF2892276.1"/>
    <property type="molecule type" value="Genomic_DNA"/>
</dbReference>
<sequence>MEWSEDLYKTIKIERRGMVETSIEGSLAMMLDPDVEPEDKRVKWAIKKLPEITGNNGGRGHDARIPAEMHGIRVSRDGYRGRHIGPDKQDRKDMGDRNRTERTETTEAKEHQIDVAIVAEPNKNMTKRQPWIVDKENDVTIRIYSKNIKTKDVALQVSLTGLNEQHGSILKAKDPSTLVNSIGFLKKEELVRYRQRQLPSSTLNQKRTYIMPNPTLTQGSSNQ</sequence>
<comment type="caution">
    <text evidence="2">The sequence shown here is derived from an EMBL/GenBank/DDBJ whole genome shotgun (WGS) entry which is preliminary data.</text>
</comment>
<dbReference type="OrthoDB" id="6780406at2759"/>
<dbReference type="AlphaFoldDB" id="A0A8K0GAZ7"/>
<name>A0A8K0GAZ7_IGNLU</name>
<protein>
    <submittedName>
        <fullName evidence="2">Uncharacterized protein</fullName>
    </submittedName>
</protein>
<evidence type="ECO:0000313" key="3">
    <source>
        <dbReference type="Proteomes" id="UP000801492"/>
    </source>
</evidence>
<reference evidence="2" key="1">
    <citation type="submission" date="2019-08" db="EMBL/GenBank/DDBJ databases">
        <title>The genome of the North American firefly Photinus pyralis.</title>
        <authorList>
            <consortium name="Photinus pyralis genome working group"/>
            <person name="Fallon T.R."/>
            <person name="Sander Lower S.E."/>
            <person name="Weng J.-K."/>
        </authorList>
    </citation>
    <scope>NUCLEOTIDE SEQUENCE</scope>
    <source>
        <strain evidence="2">TRF0915ILg1</strain>
        <tissue evidence="2">Whole body</tissue>
    </source>
</reference>
<evidence type="ECO:0000313" key="2">
    <source>
        <dbReference type="EMBL" id="KAF2892276.1"/>
    </source>
</evidence>
<gene>
    <name evidence="2" type="ORF">ILUMI_13898</name>
</gene>
<evidence type="ECO:0000256" key="1">
    <source>
        <dbReference type="SAM" id="MobiDB-lite"/>
    </source>
</evidence>